<dbReference type="RefSeq" id="WP_079688043.1">
    <property type="nucleotide sequence ID" value="NZ_FUZU01000002.1"/>
</dbReference>
<feature type="transmembrane region" description="Helical" evidence="1">
    <location>
        <begin position="210"/>
        <end position="226"/>
    </location>
</feature>
<proteinExistence type="predicted"/>
<gene>
    <name evidence="2" type="ORF">SAMN05660236_3531</name>
</gene>
<keyword evidence="3" id="KW-1185">Reference proteome</keyword>
<dbReference type="Proteomes" id="UP000190961">
    <property type="component" value="Unassembled WGS sequence"/>
</dbReference>
<dbReference type="STRING" id="688867.SAMN05660236_3531"/>
<keyword evidence="1" id="KW-0472">Membrane</keyword>
<evidence type="ECO:0000256" key="1">
    <source>
        <dbReference type="SAM" id="Phobius"/>
    </source>
</evidence>
<sequence length="442" mass="49912">MELRDFIVTPIIILLVYTVAYILRSSVTDSVTRPYFFPALTAKILGALALGFIYQFYYSGGDTYNFHSYGSRHIWEAFMEDPAAGFKLLFGDGSNELGIYKYSSKIAFFHDRQSFMVIRIAAVFDLLTFSSYSATAVLFSIISFIGLWMLFVAFYELKPELHRWIAIATLFIPSVVFWGSGLLKDTITLACLGIATLLTKRIFIDKRFNIVQALLLLLCFYIIFSIKKYILLSYLPALMIWVYATTLAKVRSTAFKVLMLPFVIIIAAVSGYFTIAQVGKDDPRYALEQIGNTAKITAYDIAYLTGHDAGSTYSLGELDGSFSGLLKLAPQAINVSLFRPYIWEVRNPLMLMSAVESITLLALTIFVIFKRAATLFATLLNPHIIYCMVFSLTFAFAVGVSTFNFGTLSRYKIPLLPFYALALIFIYYENKETKLDEFESTE</sequence>
<feature type="transmembrane region" description="Helical" evidence="1">
    <location>
        <begin position="411"/>
        <end position="428"/>
    </location>
</feature>
<evidence type="ECO:0000313" key="2">
    <source>
        <dbReference type="EMBL" id="SKC77189.1"/>
    </source>
</evidence>
<keyword evidence="1" id="KW-1133">Transmembrane helix</keyword>
<dbReference type="AlphaFoldDB" id="A0A1T5LNR7"/>
<feature type="transmembrane region" description="Helical" evidence="1">
    <location>
        <begin position="257"/>
        <end position="275"/>
    </location>
</feature>
<reference evidence="2 3" key="1">
    <citation type="submission" date="2017-02" db="EMBL/GenBank/DDBJ databases">
        <authorList>
            <person name="Peterson S.W."/>
        </authorList>
    </citation>
    <scope>NUCLEOTIDE SEQUENCE [LARGE SCALE GENOMIC DNA]</scope>
    <source>
        <strain evidence="2 3">DSM 25262</strain>
    </source>
</reference>
<feature type="transmembrane region" description="Helical" evidence="1">
    <location>
        <begin position="349"/>
        <end position="372"/>
    </location>
</feature>
<evidence type="ECO:0008006" key="4">
    <source>
        <dbReference type="Google" id="ProtNLM"/>
    </source>
</evidence>
<organism evidence="2 3">
    <name type="scientific">Ohtaekwangia koreensis</name>
    <dbReference type="NCBI Taxonomy" id="688867"/>
    <lineage>
        <taxon>Bacteria</taxon>
        <taxon>Pseudomonadati</taxon>
        <taxon>Bacteroidota</taxon>
        <taxon>Cytophagia</taxon>
        <taxon>Cytophagales</taxon>
        <taxon>Fulvivirgaceae</taxon>
        <taxon>Ohtaekwangia</taxon>
    </lineage>
</organism>
<name>A0A1T5LNR7_9BACT</name>
<evidence type="ECO:0000313" key="3">
    <source>
        <dbReference type="Proteomes" id="UP000190961"/>
    </source>
</evidence>
<feature type="transmembrane region" description="Helical" evidence="1">
    <location>
        <begin position="232"/>
        <end position="250"/>
    </location>
</feature>
<keyword evidence="1" id="KW-0812">Transmembrane</keyword>
<protein>
    <recommendedName>
        <fullName evidence="4">Dolichyl-phosphate-mannose-protein mannosyltransferase</fullName>
    </recommendedName>
</protein>
<feature type="transmembrane region" description="Helical" evidence="1">
    <location>
        <begin position="132"/>
        <end position="154"/>
    </location>
</feature>
<dbReference type="EMBL" id="FUZU01000002">
    <property type="protein sequence ID" value="SKC77189.1"/>
    <property type="molecule type" value="Genomic_DNA"/>
</dbReference>
<feature type="transmembrane region" description="Helical" evidence="1">
    <location>
        <begin position="161"/>
        <end position="180"/>
    </location>
</feature>
<feature type="transmembrane region" description="Helical" evidence="1">
    <location>
        <begin position="35"/>
        <end position="57"/>
    </location>
</feature>
<feature type="transmembrane region" description="Helical" evidence="1">
    <location>
        <begin position="6"/>
        <end position="23"/>
    </location>
</feature>
<feature type="transmembrane region" description="Helical" evidence="1">
    <location>
        <begin position="384"/>
        <end position="405"/>
    </location>
</feature>
<accession>A0A1T5LNR7</accession>
<dbReference type="OrthoDB" id="3862418at2"/>